<dbReference type="SUPFAM" id="SSF51905">
    <property type="entry name" value="FAD/NAD(P)-binding domain"/>
    <property type="match status" value="1"/>
</dbReference>
<dbReference type="AlphaFoldDB" id="A0A6N9H608"/>
<dbReference type="PANTHER" id="PTHR13847">
    <property type="entry name" value="SARCOSINE DEHYDROGENASE-RELATED"/>
    <property type="match status" value="1"/>
</dbReference>
<dbReference type="GO" id="GO:0016491">
    <property type="term" value="F:oxidoreductase activity"/>
    <property type="evidence" value="ECO:0007669"/>
    <property type="project" value="UniProtKB-KW"/>
</dbReference>
<evidence type="ECO:0000313" key="3">
    <source>
        <dbReference type="EMBL" id="MYM19510.1"/>
    </source>
</evidence>
<evidence type="ECO:0000259" key="2">
    <source>
        <dbReference type="Pfam" id="PF01266"/>
    </source>
</evidence>
<dbReference type="EMBL" id="WWEQ01000018">
    <property type="protein sequence ID" value="MYM19510.1"/>
    <property type="molecule type" value="Genomic_DNA"/>
</dbReference>
<dbReference type="RefSeq" id="WP_160952942.1">
    <property type="nucleotide sequence ID" value="NZ_WWEQ01000018.1"/>
</dbReference>
<dbReference type="InterPro" id="IPR006076">
    <property type="entry name" value="FAD-dep_OxRdtase"/>
</dbReference>
<sequence length="384" mass="40638">MVQAPPTASVVIIGGGIMGTAAAYELAKAGVEDVVVVERSDLGSGSTCKAAGGLRSQFSDEVNIALGARSLETFRRFREDFDQDLDLVTSGYLFLIDNDADAAAFEANVALQRSLGQNSRMLTVAEAHDLSPVISTDGLVAAAFNPDDAHCTPEAAVAGFARAARRLGVTFLTHTEVTGIDVAGGTIAGVQTSAGPIAAPTVVCAAGAWSKAVGQMAGVDLPVTPLRRQIMVTEPVAFDARRLPFTIDFTTSFYFHSEGDGLLLGAPEQEDLYDFDLHTDPRWLDRLCDLIALRAPGLEDVSVRKGWAGLYELTPDHNALIGRAADVPGFIYACGFSGHGFLQGPAVGEVVRDLYLDRTPFVDIGGMGVERFAADALRTELNFV</sequence>
<dbReference type="GO" id="GO:0005737">
    <property type="term" value="C:cytoplasm"/>
    <property type="evidence" value="ECO:0007669"/>
    <property type="project" value="TreeGrafter"/>
</dbReference>
<organism evidence="3 4">
    <name type="scientific">Brevibacterium rongguiense</name>
    <dbReference type="NCBI Taxonomy" id="2695267"/>
    <lineage>
        <taxon>Bacteria</taxon>
        <taxon>Bacillati</taxon>
        <taxon>Actinomycetota</taxon>
        <taxon>Actinomycetes</taxon>
        <taxon>Micrococcales</taxon>
        <taxon>Brevibacteriaceae</taxon>
        <taxon>Brevibacterium</taxon>
    </lineage>
</organism>
<dbReference type="Proteomes" id="UP000469215">
    <property type="component" value="Unassembled WGS sequence"/>
</dbReference>
<gene>
    <name evidence="3" type="ORF">GSY69_05890</name>
</gene>
<protein>
    <submittedName>
        <fullName evidence="3">FAD-dependent oxidoreductase</fullName>
    </submittedName>
</protein>
<keyword evidence="1" id="KW-0560">Oxidoreductase</keyword>
<feature type="domain" description="FAD dependent oxidoreductase" evidence="2">
    <location>
        <begin position="10"/>
        <end position="354"/>
    </location>
</feature>
<proteinExistence type="predicted"/>
<dbReference type="PRINTS" id="PR00420">
    <property type="entry name" value="RNGMNOXGNASE"/>
</dbReference>
<accession>A0A6N9H608</accession>
<comment type="caution">
    <text evidence="3">The sequence shown here is derived from an EMBL/GenBank/DDBJ whole genome shotgun (WGS) entry which is preliminary data.</text>
</comment>
<evidence type="ECO:0000256" key="1">
    <source>
        <dbReference type="ARBA" id="ARBA00023002"/>
    </source>
</evidence>
<dbReference type="PANTHER" id="PTHR13847:SF287">
    <property type="entry name" value="FAD-DEPENDENT OXIDOREDUCTASE DOMAIN-CONTAINING PROTEIN 1"/>
    <property type="match status" value="1"/>
</dbReference>
<dbReference type="Gene3D" id="3.30.9.10">
    <property type="entry name" value="D-Amino Acid Oxidase, subunit A, domain 2"/>
    <property type="match status" value="1"/>
</dbReference>
<keyword evidence="4" id="KW-1185">Reference proteome</keyword>
<dbReference type="Gene3D" id="3.50.50.60">
    <property type="entry name" value="FAD/NAD(P)-binding domain"/>
    <property type="match status" value="1"/>
</dbReference>
<dbReference type="InterPro" id="IPR036188">
    <property type="entry name" value="FAD/NAD-bd_sf"/>
</dbReference>
<dbReference type="SUPFAM" id="SSF54373">
    <property type="entry name" value="FAD-linked reductases, C-terminal domain"/>
    <property type="match status" value="1"/>
</dbReference>
<evidence type="ECO:0000313" key="4">
    <source>
        <dbReference type="Proteomes" id="UP000469215"/>
    </source>
</evidence>
<dbReference type="Pfam" id="PF01266">
    <property type="entry name" value="DAO"/>
    <property type="match status" value="1"/>
</dbReference>
<name>A0A6N9H608_9MICO</name>
<reference evidence="3 4" key="1">
    <citation type="submission" date="2020-01" db="EMBL/GenBank/DDBJ databases">
        <authorList>
            <person name="Deng T."/>
        </authorList>
    </citation>
    <scope>NUCLEOTIDE SEQUENCE [LARGE SCALE GENOMIC DNA]</scope>
    <source>
        <strain evidence="3 4">5221</strain>
    </source>
</reference>